<sequence length="153" mass="17488">MANICQVFCAEASSWGFHHGTKLQHEGFRDKTKLTIQVSIKVLEVVHQGKSTANDVMYFGNFEMIASQRCSVQDFQRAPICHTKPSELTELTETGFKLDWLKSKLEEVSLERKKALSDGSLVQQLEERVKNVELTLCDLRVELDKEKMRSVAR</sequence>
<gene>
    <name evidence="1" type="ORF">TAV2_LOCUS3443</name>
    <name evidence="2" type="ORF">TAV2_LOCUS3444</name>
</gene>
<protein>
    <recommendedName>
        <fullName evidence="4">MATH domain-containing protein</fullName>
    </recommendedName>
</protein>
<proteinExistence type="predicted"/>
<evidence type="ECO:0000313" key="3">
    <source>
        <dbReference type="Proteomes" id="UP000836841"/>
    </source>
</evidence>
<reference evidence="1 3" key="1">
    <citation type="submission" date="2022-03" db="EMBL/GenBank/DDBJ databases">
        <authorList>
            <person name="Nunn A."/>
            <person name="Chopra R."/>
            <person name="Nunn A."/>
            <person name="Contreras Garrido A."/>
        </authorList>
    </citation>
    <scope>NUCLEOTIDE SEQUENCE [LARGE SCALE GENOMIC DNA]</scope>
</reference>
<dbReference type="AlphaFoldDB" id="A0AAU9RFC5"/>
<dbReference type="Proteomes" id="UP000836841">
    <property type="component" value="Chromosome 1"/>
</dbReference>
<dbReference type="PANTHER" id="PTHR46236:SF12">
    <property type="entry name" value="MATH DOMAIN-CONTAINING PROTEIN"/>
    <property type="match status" value="1"/>
</dbReference>
<dbReference type="InterPro" id="IPR050804">
    <property type="entry name" value="MCC"/>
</dbReference>
<organism evidence="1 3">
    <name type="scientific">Thlaspi arvense</name>
    <name type="common">Field penny-cress</name>
    <dbReference type="NCBI Taxonomy" id="13288"/>
    <lineage>
        <taxon>Eukaryota</taxon>
        <taxon>Viridiplantae</taxon>
        <taxon>Streptophyta</taxon>
        <taxon>Embryophyta</taxon>
        <taxon>Tracheophyta</taxon>
        <taxon>Spermatophyta</taxon>
        <taxon>Magnoliopsida</taxon>
        <taxon>eudicotyledons</taxon>
        <taxon>Gunneridae</taxon>
        <taxon>Pentapetalae</taxon>
        <taxon>rosids</taxon>
        <taxon>malvids</taxon>
        <taxon>Brassicales</taxon>
        <taxon>Brassicaceae</taxon>
        <taxon>Thlaspideae</taxon>
        <taxon>Thlaspi</taxon>
    </lineage>
</organism>
<name>A0AAU9RFC5_THLAR</name>
<dbReference type="EMBL" id="OU466857">
    <property type="protein sequence ID" value="CAH2039286.1"/>
    <property type="molecule type" value="Genomic_DNA"/>
</dbReference>
<dbReference type="PANTHER" id="PTHR46236">
    <property type="entry name" value="TRAF-LIKE SUPERFAMILY PROTEIN"/>
    <property type="match status" value="1"/>
</dbReference>
<accession>A0AAU9RFC5</accession>
<evidence type="ECO:0000313" key="1">
    <source>
        <dbReference type="EMBL" id="CAH2039286.1"/>
    </source>
</evidence>
<evidence type="ECO:0000313" key="2">
    <source>
        <dbReference type="EMBL" id="CAH2039288.1"/>
    </source>
</evidence>
<keyword evidence="3" id="KW-1185">Reference proteome</keyword>
<dbReference type="EMBL" id="OU466857">
    <property type="protein sequence ID" value="CAH2039288.1"/>
    <property type="molecule type" value="Genomic_DNA"/>
</dbReference>
<evidence type="ECO:0008006" key="4">
    <source>
        <dbReference type="Google" id="ProtNLM"/>
    </source>
</evidence>